<proteinExistence type="predicted"/>
<feature type="domain" description="Integrator complex subunit 3 N-terminal" evidence="1">
    <location>
        <begin position="63"/>
        <end position="344"/>
    </location>
</feature>
<protein>
    <submittedName>
        <fullName evidence="2">Integrator complex subunit 3</fullName>
    </submittedName>
</protein>
<dbReference type="InterPro" id="IPR019333">
    <property type="entry name" value="INTS3_N"/>
</dbReference>
<dbReference type="InterPro" id="IPR045334">
    <property type="entry name" value="INTS3"/>
</dbReference>
<sequence length="375" mass="42614">MEPSPAKAKPQGRLLVSTPLDAKDELEERLERCVGIVQSLTNGLSEREANDALTANACKGQPQHEEVCLGLFTLVLTEPAQAQRSYRDLTLVNRDGMSIVLGKINQILMEKFLKLQDQPRTQMVWLVRELVKTGVAGEMGKNLWLAESILDILLEQKEWVLKSGMLIAMAVYTYLRLIVDHGAPNLLPLRQKEVDFCISMLRDKFMDCLIIGRDLVRLLQNVARIPEMELLWKDLLHNPTQLSPQYTGILQLLTARTSRKFLACRLTPDMETKLLFMTSRVRFGQQKRYQDWFQRQYLSTAESQSLRCDLIRYICGVVHPSNEVLSSDILPRWAIIGWLLTTCTIINSVLWARSNFHPSPAVCPKRCSGASAHGL</sequence>
<dbReference type="PANTHER" id="PTHR13587">
    <property type="entry name" value="INTEGRATOR COMPLEX SUBUNIT 3"/>
    <property type="match status" value="1"/>
</dbReference>
<dbReference type="GO" id="GO:0005737">
    <property type="term" value="C:cytoplasm"/>
    <property type="evidence" value="ECO:0007669"/>
    <property type="project" value="TreeGrafter"/>
</dbReference>
<name>A0A8C6U3P3_9GOBI</name>
<dbReference type="Proteomes" id="UP000694523">
    <property type="component" value="Unplaced"/>
</dbReference>
<dbReference type="Ensembl" id="ENSNMLT00000033438.1">
    <property type="protein sequence ID" value="ENSNMLP00000029981.1"/>
    <property type="gene ID" value="ENSNMLG00000018934.1"/>
</dbReference>
<evidence type="ECO:0000313" key="2">
    <source>
        <dbReference type="Ensembl" id="ENSNMLP00000029981.1"/>
    </source>
</evidence>
<evidence type="ECO:0000259" key="1">
    <source>
        <dbReference type="Pfam" id="PF10189"/>
    </source>
</evidence>
<dbReference type="PANTHER" id="PTHR13587:SF7">
    <property type="entry name" value="INTEGRATOR COMPLEX SUBUNIT 3"/>
    <property type="match status" value="1"/>
</dbReference>
<dbReference type="Pfam" id="PF10189">
    <property type="entry name" value="Ints3_N"/>
    <property type="match status" value="1"/>
</dbReference>
<reference evidence="2" key="2">
    <citation type="submission" date="2025-09" db="UniProtKB">
        <authorList>
            <consortium name="Ensembl"/>
        </authorList>
    </citation>
    <scope>IDENTIFICATION</scope>
</reference>
<reference evidence="2" key="1">
    <citation type="submission" date="2025-08" db="UniProtKB">
        <authorList>
            <consortium name="Ensembl"/>
        </authorList>
    </citation>
    <scope>IDENTIFICATION</scope>
</reference>
<dbReference type="AlphaFoldDB" id="A0A8C6U3P3"/>
<evidence type="ECO:0000313" key="3">
    <source>
        <dbReference type="Proteomes" id="UP000694523"/>
    </source>
</evidence>
<keyword evidence="3" id="KW-1185">Reference proteome</keyword>
<organism evidence="2 3">
    <name type="scientific">Neogobius melanostomus</name>
    <name type="common">round goby</name>
    <dbReference type="NCBI Taxonomy" id="47308"/>
    <lineage>
        <taxon>Eukaryota</taxon>
        <taxon>Metazoa</taxon>
        <taxon>Chordata</taxon>
        <taxon>Craniata</taxon>
        <taxon>Vertebrata</taxon>
        <taxon>Euteleostomi</taxon>
        <taxon>Actinopterygii</taxon>
        <taxon>Neopterygii</taxon>
        <taxon>Teleostei</taxon>
        <taxon>Neoteleostei</taxon>
        <taxon>Acanthomorphata</taxon>
        <taxon>Gobiaria</taxon>
        <taxon>Gobiiformes</taxon>
        <taxon>Gobioidei</taxon>
        <taxon>Gobiidae</taxon>
        <taxon>Benthophilinae</taxon>
        <taxon>Neogobiini</taxon>
        <taxon>Neogobius</taxon>
    </lineage>
</organism>
<accession>A0A8C6U3P3</accession>